<evidence type="ECO:0000313" key="2">
    <source>
        <dbReference type="Proteomes" id="UP000800036"/>
    </source>
</evidence>
<organism evidence="1 2">
    <name type="scientific">Bimuria novae-zelandiae CBS 107.79</name>
    <dbReference type="NCBI Taxonomy" id="1447943"/>
    <lineage>
        <taxon>Eukaryota</taxon>
        <taxon>Fungi</taxon>
        <taxon>Dikarya</taxon>
        <taxon>Ascomycota</taxon>
        <taxon>Pezizomycotina</taxon>
        <taxon>Dothideomycetes</taxon>
        <taxon>Pleosporomycetidae</taxon>
        <taxon>Pleosporales</taxon>
        <taxon>Massarineae</taxon>
        <taxon>Didymosphaeriaceae</taxon>
        <taxon>Bimuria</taxon>
    </lineage>
</organism>
<reference evidence="1" key="1">
    <citation type="journal article" date="2020" name="Stud. Mycol.">
        <title>101 Dothideomycetes genomes: a test case for predicting lifestyles and emergence of pathogens.</title>
        <authorList>
            <person name="Haridas S."/>
            <person name="Albert R."/>
            <person name="Binder M."/>
            <person name="Bloem J."/>
            <person name="Labutti K."/>
            <person name="Salamov A."/>
            <person name="Andreopoulos B."/>
            <person name="Baker S."/>
            <person name="Barry K."/>
            <person name="Bills G."/>
            <person name="Bluhm B."/>
            <person name="Cannon C."/>
            <person name="Castanera R."/>
            <person name="Culley D."/>
            <person name="Daum C."/>
            <person name="Ezra D."/>
            <person name="Gonzalez J."/>
            <person name="Henrissat B."/>
            <person name="Kuo A."/>
            <person name="Liang C."/>
            <person name="Lipzen A."/>
            <person name="Lutzoni F."/>
            <person name="Magnuson J."/>
            <person name="Mondo S."/>
            <person name="Nolan M."/>
            <person name="Ohm R."/>
            <person name="Pangilinan J."/>
            <person name="Park H.-J."/>
            <person name="Ramirez L."/>
            <person name="Alfaro M."/>
            <person name="Sun H."/>
            <person name="Tritt A."/>
            <person name="Yoshinaga Y."/>
            <person name="Zwiers L.-H."/>
            <person name="Turgeon B."/>
            <person name="Goodwin S."/>
            <person name="Spatafora J."/>
            <person name="Crous P."/>
            <person name="Grigoriev I."/>
        </authorList>
    </citation>
    <scope>NUCLEOTIDE SEQUENCE</scope>
    <source>
        <strain evidence="1">CBS 107.79</strain>
    </source>
</reference>
<dbReference type="Proteomes" id="UP000800036">
    <property type="component" value="Unassembled WGS sequence"/>
</dbReference>
<dbReference type="AlphaFoldDB" id="A0A6A5VGL2"/>
<accession>A0A6A5VGL2</accession>
<gene>
    <name evidence="1" type="ORF">BU23DRAFT_458173</name>
</gene>
<protein>
    <submittedName>
        <fullName evidence="1">Uncharacterized protein</fullName>
    </submittedName>
</protein>
<dbReference type="EMBL" id="ML976670">
    <property type="protein sequence ID" value="KAF1975549.1"/>
    <property type="molecule type" value="Genomic_DNA"/>
</dbReference>
<name>A0A6A5VGL2_9PLEO</name>
<proteinExistence type="predicted"/>
<evidence type="ECO:0000313" key="1">
    <source>
        <dbReference type="EMBL" id="KAF1975549.1"/>
    </source>
</evidence>
<dbReference type="OrthoDB" id="3798022at2759"/>
<sequence>MFTFRLEGLPAFCIVLHMLGIGIRQDAFHDKFANIWQIFDLNIPADRDVLRI</sequence>
<keyword evidence="2" id="KW-1185">Reference proteome</keyword>